<evidence type="ECO:0000313" key="9">
    <source>
        <dbReference type="EMBL" id="OSS51710.1"/>
    </source>
</evidence>
<dbReference type="AlphaFoldDB" id="A0A1Y2M6L1"/>
<comment type="subcellular location">
    <subcellularLocation>
        <location evidence="1">Cell membrane</location>
        <topology evidence="1">Multi-pass membrane protein</topology>
    </subcellularLocation>
</comment>
<name>A0A1Y2M6L1_EPING</name>
<evidence type="ECO:0000313" key="10">
    <source>
        <dbReference type="Proteomes" id="UP000193240"/>
    </source>
</evidence>
<keyword evidence="5 7" id="KW-0472">Membrane</keyword>
<feature type="transmembrane region" description="Helical" evidence="7">
    <location>
        <begin position="183"/>
        <end position="204"/>
    </location>
</feature>
<organism evidence="9 10">
    <name type="scientific">Epicoccum nigrum</name>
    <name type="common">Soil fungus</name>
    <name type="synonym">Epicoccum purpurascens</name>
    <dbReference type="NCBI Taxonomy" id="105696"/>
    <lineage>
        <taxon>Eukaryota</taxon>
        <taxon>Fungi</taxon>
        <taxon>Dikarya</taxon>
        <taxon>Ascomycota</taxon>
        <taxon>Pezizomycotina</taxon>
        <taxon>Dothideomycetes</taxon>
        <taxon>Pleosporomycetidae</taxon>
        <taxon>Pleosporales</taxon>
        <taxon>Pleosporineae</taxon>
        <taxon>Didymellaceae</taxon>
        <taxon>Epicoccum</taxon>
    </lineage>
</organism>
<protein>
    <recommendedName>
        <fullName evidence="8">DUF202 domain-containing protein</fullName>
    </recommendedName>
</protein>
<feature type="compositionally biased region" description="Basic and acidic residues" evidence="6">
    <location>
        <begin position="134"/>
        <end position="147"/>
    </location>
</feature>
<dbReference type="GO" id="GO:0005886">
    <property type="term" value="C:plasma membrane"/>
    <property type="evidence" value="ECO:0007669"/>
    <property type="project" value="UniProtKB-SubCell"/>
</dbReference>
<evidence type="ECO:0000256" key="2">
    <source>
        <dbReference type="ARBA" id="ARBA00022475"/>
    </source>
</evidence>
<keyword evidence="10" id="KW-1185">Reference proteome</keyword>
<evidence type="ECO:0000259" key="8">
    <source>
        <dbReference type="Pfam" id="PF02656"/>
    </source>
</evidence>
<dbReference type="InterPro" id="IPR003807">
    <property type="entry name" value="DUF202"/>
</dbReference>
<evidence type="ECO:0000256" key="4">
    <source>
        <dbReference type="ARBA" id="ARBA00022989"/>
    </source>
</evidence>
<evidence type="ECO:0000256" key="3">
    <source>
        <dbReference type="ARBA" id="ARBA00022692"/>
    </source>
</evidence>
<gene>
    <name evidence="9" type="ORF">B5807_03246</name>
</gene>
<feature type="compositionally biased region" description="Basic and acidic residues" evidence="6">
    <location>
        <begin position="1"/>
        <end position="20"/>
    </location>
</feature>
<accession>A0A1Y2M6L1</accession>
<feature type="domain" description="DUF202" evidence="8">
    <location>
        <begin position="174"/>
        <end position="268"/>
    </location>
</feature>
<feature type="transmembrane region" description="Helical" evidence="7">
    <location>
        <begin position="244"/>
        <end position="261"/>
    </location>
</feature>
<dbReference type="OMA" id="TRNSHTE"/>
<dbReference type="PANTHER" id="PTHR34187:SF2">
    <property type="entry name" value="DUF202 DOMAIN-CONTAINING PROTEIN"/>
    <property type="match status" value="1"/>
</dbReference>
<sequence length="310" mass="33412">MFPARRPDTAGEHETTERSRRASTSPSPSDLTIRHRASSVFGDEPRNHTGNSKLRSVLKREATVATMAGASSEGPRLRNTADSEVTPIASAGQGRAGYASISPAQSCHVVQSTGSTSNGIATQDGAAESGSPQQRKERAERRAEETERGEAGWWSGFWEKWGSVELENKGSVARDHLALERTFLAWLRTSLSFASIGIAITQLFRLNSSLRPDTSSNSPSSSTDATAQSHTHNLHRLRHLGKPLGATFIGISILMLFIGFHRYFEAQHYVIRGKFPASRGSIVLVSLVSGGLIVSSLVVILATSPSAFET</sequence>
<dbReference type="InterPro" id="IPR052053">
    <property type="entry name" value="IM_YidH-like"/>
</dbReference>
<proteinExistence type="predicted"/>
<evidence type="ECO:0000256" key="5">
    <source>
        <dbReference type="ARBA" id="ARBA00023136"/>
    </source>
</evidence>
<dbReference type="Pfam" id="PF02656">
    <property type="entry name" value="DUF202"/>
    <property type="match status" value="1"/>
</dbReference>
<reference evidence="9 10" key="1">
    <citation type="journal article" date="2017" name="Genome Announc.">
        <title>Genome sequence of the saprophytic ascomycete Epicoccum nigrum ICMP 19927 strain isolated from New Zealand.</title>
        <authorList>
            <person name="Fokin M."/>
            <person name="Fleetwood D."/>
            <person name="Weir B.S."/>
            <person name="Villas-Boas S.G."/>
        </authorList>
    </citation>
    <scope>NUCLEOTIDE SEQUENCE [LARGE SCALE GENOMIC DNA]</scope>
    <source>
        <strain evidence="9 10">ICMP 19927</strain>
    </source>
</reference>
<dbReference type="EMBL" id="KZ107840">
    <property type="protein sequence ID" value="OSS51710.1"/>
    <property type="molecule type" value="Genomic_DNA"/>
</dbReference>
<evidence type="ECO:0000256" key="7">
    <source>
        <dbReference type="SAM" id="Phobius"/>
    </source>
</evidence>
<keyword evidence="2" id="KW-1003">Cell membrane</keyword>
<dbReference type="InParanoid" id="A0A1Y2M6L1"/>
<keyword evidence="3 7" id="KW-0812">Transmembrane</keyword>
<feature type="region of interest" description="Disordered" evidence="6">
    <location>
        <begin position="1"/>
        <end position="60"/>
    </location>
</feature>
<keyword evidence="4 7" id="KW-1133">Transmembrane helix</keyword>
<feature type="transmembrane region" description="Helical" evidence="7">
    <location>
        <begin position="282"/>
        <end position="302"/>
    </location>
</feature>
<dbReference type="PANTHER" id="PTHR34187">
    <property type="entry name" value="FGR18P"/>
    <property type="match status" value="1"/>
</dbReference>
<feature type="region of interest" description="Disordered" evidence="6">
    <location>
        <begin position="111"/>
        <end position="147"/>
    </location>
</feature>
<feature type="compositionally biased region" description="Polar residues" evidence="6">
    <location>
        <begin position="111"/>
        <end position="121"/>
    </location>
</feature>
<dbReference type="Proteomes" id="UP000193240">
    <property type="component" value="Unassembled WGS sequence"/>
</dbReference>
<evidence type="ECO:0000256" key="1">
    <source>
        <dbReference type="ARBA" id="ARBA00004651"/>
    </source>
</evidence>
<evidence type="ECO:0000256" key="6">
    <source>
        <dbReference type="SAM" id="MobiDB-lite"/>
    </source>
</evidence>